<proteinExistence type="predicted"/>
<evidence type="ECO:0000313" key="2">
    <source>
        <dbReference type="EMBL" id="AGC71107.1"/>
    </source>
</evidence>
<name>L7VQC6_9BACT</name>
<dbReference type="Gene3D" id="2.60.120.380">
    <property type="match status" value="2"/>
</dbReference>
<feature type="region of interest" description="Disordered" evidence="1">
    <location>
        <begin position="197"/>
        <end position="217"/>
    </location>
</feature>
<dbReference type="EMBL" id="JX649862">
    <property type="protein sequence ID" value="AGC71107.1"/>
    <property type="molecule type" value="Genomic_DNA"/>
</dbReference>
<protein>
    <submittedName>
        <fullName evidence="2">Putative serine proteinase, subtilase family protein</fullName>
    </submittedName>
</protein>
<evidence type="ECO:0000256" key="1">
    <source>
        <dbReference type="SAM" id="MobiDB-lite"/>
    </source>
</evidence>
<organism evidence="2">
    <name type="scientific">uncultured bacterium A1Q1_fos_2067</name>
    <dbReference type="NCBI Taxonomy" id="1256560"/>
    <lineage>
        <taxon>Bacteria</taxon>
        <taxon>environmental samples</taxon>
    </lineage>
</organism>
<sequence length="702" mass="74287">MGGQVGSTVEVTITGENIENVSALLFSTPKITAKPVPGTENKFTVSIARDAPLGVHDARVLSRLGVSSARAFSVGKLPEVVRAKANNTLETAQPLPTNSVCNAVMTKRAVDFYTFQGMKGKRLAVDCAAVGIDSKLTPVLIIGDAQGRDLLVNRTGGVIDFTPPADGTYVVKVHGLTFQGGAESFYRLAVQEIAGDGPAPRQAQTATVSSNSWPPEGLAMDAKALETEPNNKAPEAQKVTLPLDIAGAFFPAADVDTYEFAAKKGETWWVEVASERLGLNTDPFVLIQQVKKDGNKETLTDVAELYDIAPPMKVSSNGYSYDGPPYDAGSPDVNGKFEVKEDGMYRLQVRDLFGGTRSEAANVYRLVVRQAAPDFSLAAWAVHMTLRNGDRAALSKPLALRAGASGAFEVAIIRRDGFDGDVELEMTDLPPGVTATGLKVAKGKPYGHMIITAAADAKPAMALAKMSGRSVLNGKTVTRPCRVASMEWPVKDAKGEIPAPRLMADIPVSVTDSELAPITIAGAEKKVWEAKAGESLKIPLKVTWRNEFNGTSIKVKAYGEGLSALKEFDIPIKAAAQDLVIDTAAMKLAPGDYTFALYSLGICKYGYNPAAVPLAEAAQKKAEQDSALAAAEAKKLAATDANAAKVAAEKQKQAEAVMADAVKRMKSVTEAATPKDTVDIIISEPIRISVKAPAVATASVKK</sequence>
<dbReference type="AlphaFoldDB" id="L7VQC6"/>
<reference evidence="2" key="1">
    <citation type="submission" date="2012-09" db="EMBL/GenBank/DDBJ databases">
        <title>Metagenomic Characterization of a Microbial Community in Wastewater Detects High Levels of Antibiotic Resistance.</title>
        <authorList>
            <person name="Abrams M."/>
            <person name="Caldwell A."/>
            <person name="Vandaei E."/>
            <person name="Lee W."/>
            <person name="Perrott J."/>
            <person name="Khan S.Y."/>
            <person name="Ta J."/>
            <person name="Romero D."/>
            <person name="Nguyen V."/>
            <person name="Pourmand N."/>
            <person name="Ouverney C.C."/>
        </authorList>
    </citation>
    <scope>NUCLEOTIDE SEQUENCE</scope>
</reference>
<accession>L7VQC6</accession>
<feature type="compositionally biased region" description="Polar residues" evidence="1">
    <location>
        <begin position="202"/>
        <end position="213"/>
    </location>
</feature>